<dbReference type="CDD" id="cd02440">
    <property type="entry name" value="AdoMet_MTases"/>
    <property type="match status" value="1"/>
</dbReference>
<dbReference type="PIRSF" id="PIRSF017393">
    <property type="entry name" value="MTase_SAV2177"/>
    <property type="match status" value="1"/>
</dbReference>
<evidence type="ECO:0000313" key="3">
    <source>
        <dbReference type="Proteomes" id="UP000603904"/>
    </source>
</evidence>
<dbReference type="EMBL" id="BOOC01000020">
    <property type="protein sequence ID" value="GIH41229.1"/>
    <property type="molecule type" value="Genomic_DNA"/>
</dbReference>
<dbReference type="InterPro" id="IPR006764">
    <property type="entry name" value="SAM_dep_MeTrfase_SAV2177_type"/>
</dbReference>
<keyword evidence="2" id="KW-0489">Methyltransferase</keyword>
<dbReference type="InterPro" id="IPR029063">
    <property type="entry name" value="SAM-dependent_MTases_sf"/>
</dbReference>
<name>A0ABQ4G2E8_9ACTN</name>
<dbReference type="GO" id="GO:0032259">
    <property type="term" value="P:methylation"/>
    <property type="evidence" value="ECO:0007669"/>
    <property type="project" value="UniProtKB-KW"/>
</dbReference>
<proteinExistence type="predicted"/>
<organism evidence="2 3">
    <name type="scientific">Microbispora corallina</name>
    <dbReference type="NCBI Taxonomy" id="83302"/>
    <lineage>
        <taxon>Bacteria</taxon>
        <taxon>Bacillati</taxon>
        <taxon>Actinomycetota</taxon>
        <taxon>Actinomycetes</taxon>
        <taxon>Streptosporangiales</taxon>
        <taxon>Streptosporangiaceae</taxon>
        <taxon>Microbispora</taxon>
    </lineage>
</organism>
<dbReference type="GO" id="GO:0008168">
    <property type="term" value="F:methyltransferase activity"/>
    <property type="evidence" value="ECO:0007669"/>
    <property type="project" value="UniProtKB-KW"/>
</dbReference>
<comment type="caution">
    <text evidence="2">The sequence shown here is derived from an EMBL/GenBank/DDBJ whole genome shotgun (WGS) entry which is preliminary data.</text>
</comment>
<feature type="region of interest" description="Disordered" evidence="1">
    <location>
        <begin position="1"/>
        <end position="38"/>
    </location>
</feature>
<feature type="compositionally biased region" description="Basic and acidic residues" evidence="1">
    <location>
        <begin position="7"/>
        <end position="38"/>
    </location>
</feature>
<reference evidence="2 3" key="1">
    <citation type="submission" date="2021-01" db="EMBL/GenBank/DDBJ databases">
        <title>Whole genome shotgun sequence of Microbispora corallina NBRC 16416.</title>
        <authorList>
            <person name="Komaki H."/>
            <person name="Tamura T."/>
        </authorList>
    </citation>
    <scope>NUCLEOTIDE SEQUENCE [LARGE SCALE GENOMIC DNA]</scope>
    <source>
        <strain evidence="2 3">NBRC 16416</strain>
    </source>
</reference>
<dbReference type="RefSeq" id="WP_344056629.1">
    <property type="nucleotide sequence ID" value="NZ_BAAAGP010000012.1"/>
</dbReference>
<keyword evidence="2" id="KW-0808">Transferase</keyword>
<evidence type="ECO:0000256" key="1">
    <source>
        <dbReference type="SAM" id="MobiDB-lite"/>
    </source>
</evidence>
<sequence length="299" mass="32879">MITTECDEARDGTMADEDRNVDDGRARPETELSTRIDPTKPSISRVYDYFLGGKDNFAIDRQVGELTLKIAPDAPAAGRANRGFLKRAVHYLATEAGIRQFLDIGSGLPTQGNVHEIAQRVAPDARVVYVDNDPIVLAHGRALLARNGSTTVVQADLRRPEELLSHPDIRALIDFDQPVALLLFAILHHLNDHEDPGGIAARLRAALPDGSYLALSHFHNPGDKLPEVSAQAYSAEKLFNEHLGTGRWRTREEILAYFGDFELVEPGLVPVAAWRADPDEPVEQGITYHTFVGGVARKP</sequence>
<evidence type="ECO:0000313" key="2">
    <source>
        <dbReference type="EMBL" id="GIH41229.1"/>
    </source>
</evidence>
<protein>
    <submittedName>
        <fullName evidence="2">SAM-dependent methyltransferase</fullName>
    </submittedName>
</protein>
<dbReference type="Pfam" id="PF04672">
    <property type="entry name" value="Methyltransf_19"/>
    <property type="match status" value="1"/>
</dbReference>
<keyword evidence="3" id="KW-1185">Reference proteome</keyword>
<dbReference type="SUPFAM" id="SSF53335">
    <property type="entry name" value="S-adenosyl-L-methionine-dependent methyltransferases"/>
    <property type="match status" value="1"/>
</dbReference>
<dbReference type="Gene3D" id="3.40.50.150">
    <property type="entry name" value="Vaccinia Virus protein VP39"/>
    <property type="match status" value="1"/>
</dbReference>
<gene>
    <name evidence="2" type="ORF">Mco01_42290</name>
</gene>
<accession>A0ABQ4G2E8</accession>
<dbReference type="Proteomes" id="UP000603904">
    <property type="component" value="Unassembled WGS sequence"/>
</dbReference>